<feature type="transmembrane region" description="Helical" evidence="9">
    <location>
        <begin position="212"/>
        <end position="231"/>
    </location>
</feature>
<reference evidence="10 11" key="1">
    <citation type="submission" date="2017-07" db="EMBL/GenBank/DDBJ databases">
        <title>Complete genome sequence of Actinoalloteichus hoggarensis DSM 45943, type strain of Actinoalloteichus hoggarensis.</title>
        <authorList>
            <person name="Ruckert C."/>
            <person name="Nouioui I."/>
            <person name="Willmese J."/>
            <person name="van Wezel G."/>
            <person name="Klenk H.-P."/>
            <person name="Kalinowski J."/>
            <person name="Zotchev S.B."/>
        </authorList>
    </citation>
    <scope>NUCLEOTIDE SEQUENCE [LARGE SCALE GENOMIC DNA]</scope>
    <source>
        <strain evidence="10 11">DSM 45943</strain>
    </source>
</reference>
<feature type="transmembrane region" description="Helical" evidence="9">
    <location>
        <begin position="338"/>
        <end position="363"/>
    </location>
</feature>
<feature type="transmembrane region" description="Helical" evidence="9">
    <location>
        <begin position="157"/>
        <end position="175"/>
    </location>
</feature>
<evidence type="ECO:0000256" key="1">
    <source>
        <dbReference type="ARBA" id="ARBA00004651"/>
    </source>
</evidence>
<keyword evidence="6 9" id="KW-1133">Transmembrane helix</keyword>
<comment type="subcellular location">
    <subcellularLocation>
        <location evidence="1">Cell membrane</location>
        <topology evidence="1">Multi-pass membrane protein</topology>
    </subcellularLocation>
</comment>
<dbReference type="InterPro" id="IPR000522">
    <property type="entry name" value="ABC_transptr_permease_BtuC"/>
</dbReference>
<dbReference type="Gene3D" id="1.10.3470.10">
    <property type="entry name" value="ABC transporter involved in vitamin B12 uptake, BtuC"/>
    <property type="match status" value="1"/>
</dbReference>
<keyword evidence="7 9" id="KW-0472">Membrane</keyword>
<evidence type="ECO:0000256" key="4">
    <source>
        <dbReference type="ARBA" id="ARBA00022475"/>
    </source>
</evidence>
<dbReference type="AlphaFoldDB" id="A0A221W373"/>
<protein>
    <submittedName>
        <fullName evidence="10">Putative siderophore transport system permease protein YfhA</fullName>
    </submittedName>
</protein>
<keyword evidence="4" id="KW-1003">Cell membrane</keyword>
<comment type="similarity">
    <text evidence="2">Belongs to the binding-protein-dependent transport system permease family. FecCD subfamily.</text>
</comment>
<evidence type="ECO:0000256" key="3">
    <source>
        <dbReference type="ARBA" id="ARBA00022448"/>
    </source>
</evidence>
<feature type="transmembrane region" description="Helical" evidence="9">
    <location>
        <begin position="260"/>
        <end position="280"/>
    </location>
</feature>
<feature type="transmembrane region" description="Helical" evidence="9">
    <location>
        <begin position="300"/>
        <end position="326"/>
    </location>
</feature>
<evidence type="ECO:0000256" key="2">
    <source>
        <dbReference type="ARBA" id="ARBA00007935"/>
    </source>
</evidence>
<dbReference type="PANTHER" id="PTHR30472">
    <property type="entry name" value="FERRIC ENTEROBACTIN TRANSPORT SYSTEM PERMEASE PROTEIN"/>
    <property type="match status" value="1"/>
</dbReference>
<name>A0A221W373_9PSEU</name>
<dbReference type="Proteomes" id="UP000204221">
    <property type="component" value="Chromosome"/>
</dbReference>
<feature type="region of interest" description="Disordered" evidence="8">
    <location>
        <begin position="1"/>
        <end position="57"/>
    </location>
</feature>
<evidence type="ECO:0000256" key="5">
    <source>
        <dbReference type="ARBA" id="ARBA00022692"/>
    </source>
</evidence>
<keyword evidence="3" id="KW-0813">Transport</keyword>
<keyword evidence="11" id="KW-1185">Reference proteome</keyword>
<dbReference type="EMBL" id="CP022521">
    <property type="protein sequence ID" value="ASO20147.1"/>
    <property type="molecule type" value="Genomic_DNA"/>
</dbReference>
<feature type="transmembrane region" description="Helical" evidence="9">
    <location>
        <begin position="73"/>
        <end position="93"/>
    </location>
</feature>
<dbReference type="GO" id="GO:0033214">
    <property type="term" value="P:siderophore-iron import into cell"/>
    <property type="evidence" value="ECO:0007669"/>
    <property type="project" value="TreeGrafter"/>
</dbReference>
<evidence type="ECO:0000313" key="11">
    <source>
        <dbReference type="Proteomes" id="UP000204221"/>
    </source>
</evidence>
<dbReference type="PANTHER" id="PTHR30472:SF24">
    <property type="entry name" value="FERRIC ENTEROBACTIN TRANSPORT SYSTEM PERMEASE PROTEIN FEPG"/>
    <property type="match status" value="1"/>
</dbReference>
<evidence type="ECO:0000256" key="8">
    <source>
        <dbReference type="SAM" id="MobiDB-lite"/>
    </source>
</evidence>
<sequence length="397" mass="39958">MPTNGAGGVLDRAGANREPVGPPTIGPVLGGPSRRDWGGDGPDTGRSPRPAAVNEDARRTVARARRGQGLRNTAVTLGLAVAVPVVLVVSLSLGDFPIPASEVLAWFVGGAQPTTDFIVGGLRLPRALTGLLVGIAFGLSGALFQSLLRNPLASPDIIGITSGASASAVISMAVFGASGAAVSGAAVLGALITALAIYLLAWRHGVSGQRLVLVGIGVAATLSAVVSYVLTRSHVETAAQALVWLTGSLQARTWAHATPLLWCLAVLLPLVLVFSRPLRALQLGDDSAAGLGVRVERSRLALIMIGVALAAVATAAAGPVAFVALVSAPIARRMTSGAGLALLPSALIGGLLVVTADLIALHLITGVDFPVGVITGLVGAPYLLWLLAVSNRGGRGA</sequence>
<dbReference type="Pfam" id="PF01032">
    <property type="entry name" value="FecCD"/>
    <property type="match status" value="1"/>
</dbReference>
<feature type="transmembrane region" description="Helical" evidence="9">
    <location>
        <begin position="369"/>
        <end position="389"/>
    </location>
</feature>
<organism evidence="10 11">
    <name type="scientific">Actinoalloteichus hoggarensis</name>
    <dbReference type="NCBI Taxonomy" id="1470176"/>
    <lineage>
        <taxon>Bacteria</taxon>
        <taxon>Bacillati</taxon>
        <taxon>Actinomycetota</taxon>
        <taxon>Actinomycetes</taxon>
        <taxon>Pseudonocardiales</taxon>
        <taxon>Pseudonocardiaceae</taxon>
        <taxon>Actinoalloteichus</taxon>
    </lineage>
</organism>
<gene>
    <name evidence="10" type="primary">yfhA1</name>
    <name evidence="10" type="ORF">AHOG_12520</name>
</gene>
<dbReference type="CDD" id="cd06550">
    <property type="entry name" value="TM_ABC_iron-siderophores_like"/>
    <property type="match status" value="1"/>
</dbReference>
<dbReference type="OrthoDB" id="4455417at2"/>
<dbReference type="SUPFAM" id="SSF81345">
    <property type="entry name" value="ABC transporter involved in vitamin B12 uptake, BtuC"/>
    <property type="match status" value="1"/>
</dbReference>
<evidence type="ECO:0000256" key="6">
    <source>
        <dbReference type="ARBA" id="ARBA00022989"/>
    </source>
</evidence>
<evidence type="ECO:0000313" key="10">
    <source>
        <dbReference type="EMBL" id="ASO20147.1"/>
    </source>
</evidence>
<dbReference type="GO" id="GO:0005886">
    <property type="term" value="C:plasma membrane"/>
    <property type="evidence" value="ECO:0007669"/>
    <property type="project" value="UniProtKB-SubCell"/>
</dbReference>
<feature type="transmembrane region" description="Helical" evidence="9">
    <location>
        <begin position="127"/>
        <end position="145"/>
    </location>
</feature>
<evidence type="ECO:0000256" key="9">
    <source>
        <dbReference type="SAM" id="Phobius"/>
    </source>
</evidence>
<dbReference type="KEGG" id="ahg:AHOG_12520"/>
<feature type="transmembrane region" description="Helical" evidence="9">
    <location>
        <begin position="181"/>
        <end position="200"/>
    </location>
</feature>
<keyword evidence="5 9" id="KW-0812">Transmembrane</keyword>
<dbReference type="InterPro" id="IPR037294">
    <property type="entry name" value="ABC_BtuC-like"/>
</dbReference>
<dbReference type="GO" id="GO:0022857">
    <property type="term" value="F:transmembrane transporter activity"/>
    <property type="evidence" value="ECO:0007669"/>
    <property type="project" value="InterPro"/>
</dbReference>
<accession>A0A221W373</accession>
<evidence type="ECO:0000256" key="7">
    <source>
        <dbReference type="ARBA" id="ARBA00023136"/>
    </source>
</evidence>
<proteinExistence type="inferred from homology"/>